<feature type="compositionally biased region" description="Low complexity" evidence="5">
    <location>
        <begin position="206"/>
        <end position="215"/>
    </location>
</feature>
<dbReference type="Proteomes" id="UP000813461">
    <property type="component" value="Unassembled WGS sequence"/>
</dbReference>
<dbReference type="EMBL" id="JAGMVJ010000009">
    <property type="protein sequence ID" value="KAH7087869.1"/>
    <property type="molecule type" value="Genomic_DNA"/>
</dbReference>
<keyword evidence="2 6" id="KW-0812">Transmembrane</keyword>
<dbReference type="OrthoDB" id="3945612at2759"/>
<evidence type="ECO:0000256" key="5">
    <source>
        <dbReference type="SAM" id="MobiDB-lite"/>
    </source>
</evidence>
<feature type="transmembrane region" description="Helical" evidence="6">
    <location>
        <begin position="164"/>
        <end position="187"/>
    </location>
</feature>
<evidence type="ECO:0000313" key="8">
    <source>
        <dbReference type="Proteomes" id="UP000813461"/>
    </source>
</evidence>
<evidence type="ECO:0000256" key="6">
    <source>
        <dbReference type="SAM" id="Phobius"/>
    </source>
</evidence>
<reference evidence="7" key="1">
    <citation type="journal article" date="2021" name="Nat. Commun.">
        <title>Genetic determinants of endophytism in the Arabidopsis root mycobiome.</title>
        <authorList>
            <person name="Mesny F."/>
            <person name="Miyauchi S."/>
            <person name="Thiergart T."/>
            <person name="Pickel B."/>
            <person name="Atanasova L."/>
            <person name="Karlsson M."/>
            <person name="Huettel B."/>
            <person name="Barry K.W."/>
            <person name="Haridas S."/>
            <person name="Chen C."/>
            <person name="Bauer D."/>
            <person name="Andreopoulos W."/>
            <person name="Pangilinan J."/>
            <person name="LaButti K."/>
            <person name="Riley R."/>
            <person name="Lipzen A."/>
            <person name="Clum A."/>
            <person name="Drula E."/>
            <person name="Henrissat B."/>
            <person name="Kohler A."/>
            <person name="Grigoriev I.V."/>
            <person name="Martin F.M."/>
            <person name="Hacquard S."/>
        </authorList>
    </citation>
    <scope>NUCLEOTIDE SEQUENCE</scope>
    <source>
        <strain evidence="7">MPI-SDFR-AT-0120</strain>
    </source>
</reference>
<evidence type="ECO:0000256" key="2">
    <source>
        <dbReference type="ARBA" id="ARBA00022692"/>
    </source>
</evidence>
<protein>
    <submittedName>
        <fullName evidence="7">Uncharacterized protein</fullName>
    </submittedName>
</protein>
<proteinExistence type="predicted"/>
<accession>A0A8K0VZ37</accession>
<gene>
    <name evidence="7" type="ORF">FB567DRAFT_560565</name>
</gene>
<keyword evidence="3 6" id="KW-1133">Transmembrane helix</keyword>
<evidence type="ECO:0000313" key="7">
    <source>
        <dbReference type="EMBL" id="KAH7087869.1"/>
    </source>
</evidence>
<comment type="caution">
    <text evidence="7">The sequence shown here is derived from an EMBL/GenBank/DDBJ whole genome shotgun (WGS) entry which is preliminary data.</text>
</comment>
<dbReference type="GO" id="GO:0071944">
    <property type="term" value="C:cell periphery"/>
    <property type="evidence" value="ECO:0007669"/>
    <property type="project" value="UniProtKB-ARBA"/>
</dbReference>
<feature type="region of interest" description="Disordered" evidence="5">
    <location>
        <begin position="194"/>
        <end position="286"/>
    </location>
</feature>
<evidence type="ECO:0000256" key="1">
    <source>
        <dbReference type="ARBA" id="ARBA00004167"/>
    </source>
</evidence>
<dbReference type="AlphaFoldDB" id="A0A8K0VZ37"/>
<keyword evidence="8" id="KW-1185">Reference proteome</keyword>
<feature type="region of interest" description="Disordered" evidence="5">
    <location>
        <begin position="118"/>
        <end position="159"/>
    </location>
</feature>
<keyword evidence="4 6" id="KW-0472">Membrane</keyword>
<sequence length="286" mass="29738">MCSQDTTTRKWYCCAPGVADSVCWNGATKCDGGDATTPSAQQIGCTSGTVKYCCLDKTLEDCTKIQGQFNICWSVQNNPLRPLNASRLNETFSSLSSASPTALSYTVDRQQLLALTSTTPGASSATPTINSTPASATASTSASATSSSSPSSNPSSDSGLSGGAIGGIVGGIIGGLALLGAIAFFIFRRRKSAAGKLDPHTPPGDPYQSYGYQPGYQPPPGQLPHEAPYSPQPGMAQMQSPQMAPNPLDKYAHHAGVHEAPAWQNPVEMDASYQQQQSGGGHYAPK</sequence>
<name>A0A8K0VZ37_9PLEO</name>
<dbReference type="PANTHER" id="PTHR15549">
    <property type="entry name" value="PAIRED IMMUNOGLOBULIN-LIKE TYPE 2 RECEPTOR"/>
    <property type="match status" value="1"/>
</dbReference>
<evidence type="ECO:0000256" key="3">
    <source>
        <dbReference type="ARBA" id="ARBA00022989"/>
    </source>
</evidence>
<dbReference type="InterPro" id="IPR051694">
    <property type="entry name" value="Immunoregulatory_rcpt-like"/>
</dbReference>
<evidence type="ECO:0000256" key="4">
    <source>
        <dbReference type="ARBA" id="ARBA00023136"/>
    </source>
</evidence>
<comment type="subcellular location">
    <subcellularLocation>
        <location evidence="1">Membrane</location>
        <topology evidence="1">Single-pass membrane protein</topology>
    </subcellularLocation>
</comment>
<organism evidence="7 8">
    <name type="scientific">Paraphoma chrysanthemicola</name>
    <dbReference type="NCBI Taxonomy" id="798071"/>
    <lineage>
        <taxon>Eukaryota</taxon>
        <taxon>Fungi</taxon>
        <taxon>Dikarya</taxon>
        <taxon>Ascomycota</taxon>
        <taxon>Pezizomycotina</taxon>
        <taxon>Dothideomycetes</taxon>
        <taxon>Pleosporomycetidae</taxon>
        <taxon>Pleosporales</taxon>
        <taxon>Pleosporineae</taxon>
        <taxon>Phaeosphaeriaceae</taxon>
        <taxon>Paraphoma</taxon>
    </lineage>
</organism>
<dbReference type="GO" id="GO:0016020">
    <property type="term" value="C:membrane"/>
    <property type="evidence" value="ECO:0007669"/>
    <property type="project" value="UniProtKB-SubCell"/>
</dbReference>